<organism evidence="1 2">
    <name type="scientific">Brachionus plicatilis</name>
    <name type="common">Marine rotifer</name>
    <name type="synonym">Brachionus muelleri</name>
    <dbReference type="NCBI Taxonomy" id="10195"/>
    <lineage>
        <taxon>Eukaryota</taxon>
        <taxon>Metazoa</taxon>
        <taxon>Spiralia</taxon>
        <taxon>Gnathifera</taxon>
        <taxon>Rotifera</taxon>
        <taxon>Eurotatoria</taxon>
        <taxon>Monogononta</taxon>
        <taxon>Pseudotrocha</taxon>
        <taxon>Ploima</taxon>
        <taxon>Brachionidae</taxon>
        <taxon>Brachionus</taxon>
    </lineage>
</organism>
<comment type="caution">
    <text evidence="1">The sequence shown here is derived from an EMBL/GenBank/DDBJ whole genome shotgun (WGS) entry which is preliminary data.</text>
</comment>
<evidence type="ECO:0000313" key="2">
    <source>
        <dbReference type="Proteomes" id="UP000276133"/>
    </source>
</evidence>
<dbReference type="EMBL" id="REGN01001311">
    <property type="protein sequence ID" value="RNA35609.1"/>
    <property type="molecule type" value="Genomic_DNA"/>
</dbReference>
<proteinExistence type="predicted"/>
<protein>
    <submittedName>
        <fullName evidence="1">Uncharacterized protein</fullName>
    </submittedName>
</protein>
<reference evidence="1 2" key="1">
    <citation type="journal article" date="2018" name="Sci. Rep.">
        <title>Genomic signatures of local adaptation to the degree of environmental predictability in rotifers.</title>
        <authorList>
            <person name="Franch-Gras L."/>
            <person name="Hahn C."/>
            <person name="Garcia-Roger E.M."/>
            <person name="Carmona M.J."/>
            <person name="Serra M."/>
            <person name="Gomez A."/>
        </authorList>
    </citation>
    <scope>NUCLEOTIDE SEQUENCE [LARGE SCALE GENOMIC DNA]</scope>
    <source>
        <strain evidence="1">HYR1</strain>
    </source>
</reference>
<sequence>MDNHSRYQNHLRSPHTLFDMSLNNQCILVNEIASNQKLKKKKNSEYAIQLEIFGSTPKKKPNKN</sequence>
<name>A0A3M7SIQ3_BRAPC</name>
<gene>
    <name evidence="1" type="ORF">BpHYR1_024054</name>
</gene>
<accession>A0A3M7SIQ3</accession>
<keyword evidence="2" id="KW-1185">Reference proteome</keyword>
<dbReference type="Proteomes" id="UP000276133">
    <property type="component" value="Unassembled WGS sequence"/>
</dbReference>
<evidence type="ECO:0000313" key="1">
    <source>
        <dbReference type="EMBL" id="RNA35609.1"/>
    </source>
</evidence>
<dbReference type="AlphaFoldDB" id="A0A3M7SIQ3"/>